<sequence>MPYNVMVVDDAAMMRLYISSFLKSLPDFKMAAQASNGKEALDKLADLPDLDLILLDIEMPVMDGLEFLRHAKLKTRAKICMLSSVTVAGSPLAAKARELGADGVVAKPSGTVSHDLHEKTGDELAQVMRSLMTAAAA</sequence>
<dbReference type="Gene3D" id="3.40.50.2300">
    <property type="match status" value="1"/>
</dbReference>
<evidence type="ECO:0000313" key="4">
    <source>
        <dbReference type="Proteomes" id="UP000245708"/>
    </source>
</evidence>
<dbReference type="InterPro" id="IPR011006">
    <property type="entry name" value="CheY-like_superfamily"/>
</dbReference>
<dbReference type="GO" id="GO:0000160">
    <property type="term" value="P:phosphorelay signal transduction system"/>
    <property type="evidence" value="ECO:0007669"/>
    <property type="project" value="InterPro"/>
</dbReference>
<keyword evidence="4" id="KW-1185">Reference proteome</keyword>
<name>A0A316GLU2_9RHOB</name>
<keyword evidence="1" id="KW-0597">Phosphoprotein</keyword>
<proteinExistence type="predicted"/>
<dbReference type="Pfam" id="PF00072">
    <property type="entry name" value="Response_reg"/>
    <property type="match status" value="1"/>
</dbReference>
<protein>
    <submittedName>
        <fullName evidence="3">Two-component system chemotaxis response regulator CheY</fullName>
    </submittedName>
</protein>
<dbReference type="OrthoDB" id="3679796at2"/>
<dbReference type="InterPro" id="IPR001789">
    <property type="entry name" value="Sig_transdc_resp-reg_receiver"/>
</dbReference>
<evidence type="ECO:0000313" key="3">
    <source>
        <dbReference type="EMBL" id="PWK60382.1"/>
    </source>
</evidence>
<evidence type="ECO:0000256" key="1">
    <source>
        <dbReference type="PROSITE-ProRule" id="PRU00169"/>
    </source>
</evidence>
<dbReference type="SMART" id="SM00448">
    <property type="entry name" value="REC"/>
    <property type="match status" value="1"/>
</dbReference>
<dbReference type="SUPFAM" id="SSF52172">
    <property type="entry name" value="CheY-like"/>
    <property type="match status" value="1"/>
</dbReference>
<evidence type="ECO:0000259" key="2">
    <source>
        <dbReference type="PROSITE" id="PS50110"/>
    </source>
</evidence>
<dbReference type="PROSITE" id="PS50110">
    <property type="entry name" value="RESPONSE_REGULATORY"/>
    <property type="match status" value="1"/>
</dbReference>
<dbReference type="AlphaFoldDB" id="A0A316GLU2"/>
<dbReference type="Proteomes" id="UP000245708">
    <property type="component" value="Unassembled WGS sequence"/>
</dbReference>
<organism evidence="3 4">
    <name type="scientific">Roseicyclus mahoneyensis</name>
    <dbReference type="NCBI Taxonomy" id="164332"/>
    <lineage>
        <taxon>Bacteria</taxon>
        <taxon>Pseudomonadati</taxon>
        <taxon>Pseudomonadota</taxon>
        <taxon>Alphaproteobacteria</taxon>
        <taxon>Rhodobacterales</taxon>
        <taxon>Roseobacteraceae</taxon>
        <taxon>Roseicyclus</taxon>
    </lineage>
</organism>
<dbReference type="PANTHER" id="PTHR42872:SF6">
    <property type="entry name" value="PROTEIN-GLUTAMATE METHYLESTERASE_PROTEIN-GLUTAMINE GLUTAMINASE"/>
    <property type="match status" value="1"/>
</dbReference>
<dbReference type="PANTHER" id="PTHR42872">
    <property type="entry name" value="PROTEIN-GLUTAMATE METHYLESTERASE/PROTEIN-GLUTAMINE GLUTAMINASE"/>
    <property type="match status" value="1"/>
</dbReference>
<gene>
    <name evidence="3" type="ORF">C7455_10418</name>
</gene>
<feature type="modified residue" description="4-aspartylphosphate" evidence="1">
    <location>
        <position position="56"/>
    </location>
</feature>
<comment type="caution">
    <text evidence="3">The sequence shown here is derived from an EMBL/GenBank/DDBJ whole genome shotgun (WGS) entry which is preliminary data.</text>
</comment>
<feature type="domain" description="Response regulatory" evidence="2">
    <location>
        <begin position="4"/>
        <end position="122"/>
    </location>
</feature>
<reference evidence="3 4" key="1">
    <citation type="submission" date="2018-05" db="EMBL/GenBank/DDBJ databases">
        <title>Genomic Encyclopedia of Type Strains, Phase IV (KMG-IV): sequencing the most valuable type-strain genomes for metagenomic binning, comparative biology and taxonomic classification.</title>
        <authorList>
            <person name="Goeker M."/>
        </authorList>
    </citation>
    <scope>NUCLEOTIDE SEQUENCE [LARGE SCALE GENOMIC DNA]</scope>
    <source>
        <strain evidence="3 4">DSM 16097</strain>
    </source>
</reference>
<dbReference type="RefSeq" id="WP_109667610.1">
    <property type="nucleotide sequence ID" value="NZ_QGGW01000004.1"/>
</dbReference>
<dbReference type="EMBL" id="QGGW01000004">
    <property type="protein sequence ID" value="PWK60382.1"/>
    <property type="molecule type" value="Genomic_DNA"/>
</dbReference>
<dbReference type="CDD" id="cd17541">
    <property type="entry name" value="REC_CheB-like"/>
    <property type="match status" value="1"/>
</dbReference>
<accession>A0A316GLU2</accession>